<name>A0A4Z0YVK2_9PEZI</name>
<gene>
    <name evidence="2" type="ORF">E0Z10_g4775</name>
</gene>
<evidence type="ECO:0000313" key="3">
    <source>
        <dbReference type="Proteomes" id="UP000297716"/>
    </source>
</evidence>
<proteinExistence type="predicted"/>
<dbReference type="OrthoDB" id="10544008at2759"/>
<dbReference type="EMBL" id="SKBN01000078">
    <property type="protein sequence ID" value="TGJ83988.1"/>
    <property type="molecule type" value="Genomic_DNA"/>
</dbReference>
<dbReference type="AlphaFoldDB" id="A0A4Z0YVK2"/>
<organism evidence="2 3">
    <name type="scientific">Xylaria hypoxylon</name>
    <dbReference type="NCBI Taxonomy" id="37992"/>
    <lineage>
        <taxon>Eukaryota</taxon>
        <taxon>Fungi</taxon>
        <taxon>Dikarya</taxon>
        <taxon>Ascomycota</taxon>
        <taxon>Pezizomycotina</taxon>
        <taxon>Sordariomycetes</taxon>
        <taxon>Xylariomycetidae</taxon>
        <taxon>Xylariales</taxon>
        <taxon>Xylariaceae</taxon>
        <taxon>Xylaria</taxon>
    </lineage>
</organism>
<keyword evidence="1" id="KW-0472">Membrane</keyword>
<reference evidence="2 3" key="1">
    <citation type="submission" date="2019-03" db="EMBL/GenBank/DDBJ databases">
        <title>Draft genome sequence of Xylaria hypoxylon DSM 108379, a ubiquitous saprotrophic-parasitic fungi on hardwood.</title>
        <authorList>
            <person name="Buettner E."/>
            <person name="Leonhardt S."/>
            <person name="Gebauer A.M."/>
            <person name="Liers C."/>
            <person name="Hofrichter M."/>
            <person name="Kellner H."/>
        </authorList>
    </citation>
    <scope>NUCLEOTIDE SEQUENCE [LARGE SCALE GENOMIC DNA]</scope>
    <source>
        <strain evidence="2 3">DSM 108379</strain>
    </source>
</reference>
<keyword evidence="3" id="KW-1185">Reference proteome</keyword>
<evidence type="ECO:0000313" key="2">
    <source>
        <dbReference type="EMBL" id="TGJ83988.1"/>
    </source>
</evidence>
<accession>A0A4Z0YVK2</accession>
<evidence type="ECO:0000256" key="1">
    <source>
        <dbReference type="SAM" id="Phobius"/>
    </source>
</evidence>
<feature type="transmembrane region" description="Helical" evidence="1">
    <location>
        <begin position="48"/>
        <end position="74"/>
    </location>
</feature>
<protein>
    <submittedName>
        <fullName evidence="2">Uncharacterized protein</fullName>
    </submittedName>
</protein>
<sequence>MTPQRFFNSTSTPMTNGVVTATVANSPVPSQSNLLTIPEHTKSERDGVSLFVILMLSVGVLALILATPGFVVALRSLCKRRSAFINLGKQWWRESVENTKSIFDMDTTISPA</sequence>
<keyword evidence="1" id="KW-0812">Transmembrane</keyword>
<comment type="caution">
    <text evidence="2">The sequence shown here is derived from an EMBL/GenBank/DDBJ whole genome shotgun (WGS) entry which is preliminary data.</text>
</comment>
<keyword evidence="1" id="KW-1133">Transmembrane helix</keyword>
<dbReference type="Proteomes" id="UP000297716">
    <property type="component" value="Unassembled WGS sequence"/>
</dbReference>